<dbReference type="Gene3D" id="3.40.50.2000">
    <property type="entry name" value="Glycogen Phosphorylase B"/>
    <property type="match status" value="1"/>
</dbReference>
<dbReference type="Proteomes" id="UP000494218">
    <property type="component" value="Unassembled WGS sequence"/>
</dbReference>
<dbReference type="GO" id="GO:0016757">
    <property type="term" value="F:glycosyltransferase activity"/>
    <property type="evidence" value="ECO:0007669"/>
    <property type="project" value="InterPro"/>
</dbReference>
<proteinExistence type="predicted"/>
<evidence type="ECO:0000313" key="2">
    <source>
        <dbReference type="EMBL" id="VWB45608.1"/>
    </source>
</evidence>
<dbReference type="CDD" id="cd03809">
    <property type="entry name" value="GT4_MtfB-like"/>
    <property type="match status" value="1"/>
</dbReference>
<reference evidence="2 3" key="1">
    <citation type="submission" date="2019-09" db="EMBL/GenBank/DDBJ databases">
        <authorList>
            <person name="Depoorter E."/>
        </authorList>
    </citation>
    <scope>NUCLEOTIDE SEQUENCE [LARGE SCALE GENOMIC DNA]</scope>
    <source>
        <strain evidence="2">LMG 23254</strain>
    </source>
</reference>
<dbReference type="InterPro" id="IPR001296">
    <property type="entry name" value="Glyco_trans_1"/>
</dbReference>
<protein>
    <submittedName>
        <fullName evidence="2">Glycosyltransferase</fullName>
    </submittedName>
</protein>
<sequence>MATRWAPHFTKDARRAVQSIRTGKLAQSTASRQLLVDVSIIAVHDAGTGIQRVVRSLLRELISEPPPGFVVRPVMATRKQRYRYADQYFSALTGSAPPSAEAINVDQGDIFLGLDLTSRILPRRQADLLEWRAKGVRHAFVVYDLLPATNPDWFTRRSSKFFQHWVTSISIHADSLFCISSSVAADVRRRLEDHHHLTNDQPAIRWFHLGADLPAQGLPPDLNEVDISRLFEPSISRTVIMVGTVEPRKAHALVLDAFECLWSAGVDVRLVIAGRQGWHVEDVAARLEKHPETGKRLIWLRDVSDATLTSLYAIADGFVMASEAEGFGLPLVEAAQFGTPLFVRDLPVFREIAGDNATYFRERTGVELAPRLAAWLNQIDESSAPDSSNMARLTWAESAQQLRTLLIELDRTQA</sequence>
<organism evidence="2 3">
    <name type="scientific">Burkholderia lata (strain ATCC 17760 / DSM 23089 / LMG 22485 / NCIMB 9086 / R18194 / 383)</name>
    <dbReference type="NCBI Taxonomy" id="482957"/>
    <lineage>
        <taxon>Bacteria</taxon>
        <taxon>Pseudomonadati</taxon>
        <taxon>Pseudomonadota</taxon>
        <taxon>Betaproteobacteria</taxon>
        <taxon>Burkholderiales</taxon>
        <taxon>Burkholderiaceae</taxon>
        <taxon>Burkholderia</taxon>
        <taxon>Burkholderia cepacia complex</taxon>
    </lineage>
</organism>
<accession>A0A6P2JN07</accession>
<evidence type="ECO:0000313" key="3">
    <source>
        <dbReference type="Proteomes" id="UP000494218"/>
    </source>
</evidence>
<dbReference type="AlphaFoldDB" id="A0A6P2JN07"/>
<evidence type="ECO:0000259" key="1">
    <source>
        <dbReference type="Pfam" id="PF00534"/>
    </source>
</evidence>
<gene>
    <name evidence="2" type="ORF">BLA23254_02050</name>
</gene>
<feature type="domain" description="Glycosyl transferase family 1" evidence="1">
    <location>
        <begin position="235"/>
        <end position="358"/>
    </location>
</feature>
<name>A0A6P2JN07_BURL3</name>
<dbReference type="Pfam" id="PF00534">
    <property type="entry name" value="Glycos_transf_1"/>
    <property type="match status" value="1"/>
</dbReference>
<keyword evidence="2" id="KW-0808">Transferase</keyword>
<dbReference type="PANTHER" id="PTHR46401">
    <property type="entry name" value="GLYCOSYLTRANSFERASE WBBK-RELATED"/>
    <property type="match status" value="1"/>
</dbReference>
<dbReference type="PANTHER" id="PTHR46401:SF9">
    <property type="entry name" value="MANNOSYLTRANSFERASE A"/>
    <property type="match status" value="1"/>
</dbReference>
<dbReference type="SUPFAM" id="SSF53756">
    <property type="entry name" value="UDP-Glycosyltransferase/glycogen phosphorylase"/>
    <property type="match status" value="1"/>
</dbReference>
<dbReference type="EMBL" id="CABVPW010000008">
    <property type="protein sequence ID" value="VWB45608.1"/>
    <property type="molecule type" value="Genomic_DNA"/>
</dbReference>